<dbReference type="Proteomes" id="UP000275328">
    <property type="component" value="Chromosome"/>
</dbReference>
<dbReference type="CDD" id="cd01189">
    <property type="entry name" value="INT_ICEBs1_C_like"/>
    <property type="match status" value="1"/>
</dbReference>
<evidence type="ECO:0000313" key="6">
    <source>
        <dbReference type="Proteomes" id="UP000275328"/>
    </source>
</evidence>
<dbReference type="SUPFAM" id="SSF56349">
    <property type="entry name" value="DNA breaking-rejoining enzymes"/>
    <property type="match status" value="1"/>
</dbReference>
<name>A0A387B6R6_9STRE</name>
<dbReference type="EMBL" id="CP032621">
    <property type="protein sequence ID" value="AYF96756.1"/>
    <property type="molecule type" value="Genomic_DNA"/>
</dbReference>
<dbReference type="AlphaFoldDB" id="A0A387B6R6"/>
<comment type="similarity">
    <text evidence="1">Belongs to the 'phage' integrase family.</text>
</comment>
<dbReference type="Pfam" id="PF00589">
    <property type="entry name" value="Phage_integrase"/>
    <property type="match status" value="1"/>
</dbReference>
<dbReference type="InterPro" id="IPR002104">
    <property type="entry name" value="Integrase_catalytic"/>
</dbReference>
<dbReference type="GO" id="GO:0015074">
    <property type="term" value="P:DNA integration"/>
    <property type="evidence" value="ECO:0007669"/>
    <property type="project" value="InterPro"/>
</dbReference>
<dbReference type="Gene3D" id="1.10.150.130">
    <property type="match status" value="1"/>
</dbReference>
<proteinExistence type="inferred from homology"/>
<evidence type="ECO:0000256" key="2">
    <source>
        <dbReference type="ARBA" id="ARBA00023125"/>
    </source>
</evidence>
<keyword evidence="2" id="KW-0238">DNA-binding</keyword>
<dbReference type="InterPro" id="IPR010998">
    <property type="entry name" value="Integrase_recombinase_N"/>
</dbReference>
<keyword evidence="3" id="KW-0233">DNA recombination</keyword>
<dbReference type="PANTHER" id="PTHR30349:SF64">
    <property type="entry name" value="PROPHAGE INTEGRASE INTD-RELATED"/>
    <property type="match status" value="1"/>
</dbReference>
<evidence type="ECO:0000256" key="3">
    <source>
        <dbReference type="ARBA" id="ARBA00023172"/>
    </source>
</evidence>
<dbReference type="InterPro" id="IPR050090">
    <property type="entry name" value="Tyrosine_recombinase_XerCD"/>
</dbReference>
<protein>
    <submittedName>
        <fullName evidence="5">Site-specific integrase</fullName>
    </submittedName>
</protein>
<organism evidence="5 6">
    <name type="scientific">Streptococcus gwangjuensis</name>
    <dbReference type="NCBI Taxonomy" id="1433513"/>
    <lineage>
        <taxon>Bacteria</taxon>
        <taxon>Bacillati</taxon>
        <taxon>Bacillota</taxon>
        <taxon>Bacilli</taxon>
        <taxon>Lactobacillales</taxon>
        <taxon>Streptococcaceae</taxon>
        <taxon>Streptococcus</taxon>
        <taxon>Streptococcus mitis group</taxon>
    </lineage>
</organism>
<dbReference type="KEGG" id="sgw:D7D53_04060"/>
<dbReference type="GO" id="GO:0003677">
    <property type="term" value="F:DNA binding"/>
    <property type="evidence" value="ECO:0007669"/>
    <property type="project" value="UniProtKB-KW"/>
</dbReference>
<dbReference type="InterPro" id="IPR011010">
    <property type="entry name" value="DNA_brk_join_enz"/>
</dbReference>
<keyword evidence="6" id="KW-1185">Reference proteome</keyword>
<evidence type="ECO:0000313" key="5">
    <source>
        <dbReference type="EMBL" id="AYF96756.1"/>
    </source>
</evidence>
<reference evidence="5 6" key="1">
    <citation type="submission" date="2018-09" db="EMBL/GenBank/DDBJ databases">
        <title>Complete genome sequence of Streptococcus sp. KCOM 1679 (=ChDC B345).</title>
        <authorList>
            <person name="Kook J.-K."/>
            <person name="Park S.-N."/>
            <person name="Lim Y.K."/>
        </authorList>
    </citation>
    <scope>NUCLEOTIDE SEQUENCE [LARGE SCALE GENOMIC DNA]</scope>
    <source>
        <strain evidence="5 6">ChDC B345</strain>
    </source>
</reference>
<evidence type="ECO:0000256" key="1">
    <source>
        <dbReference type="ARBA" id="ARBA00008857"/>
    </source>
</evidence>
<accession>A0A387B6R6</accession>
<evidence type="ECO:0000259" key="4">
    <source>
        <dbReference type="PROSITE" id="PS51898"/>
    </source>
</evidence>
<dbReference type="GO" id="GO:0006310">
    <property type="term" value="P:DNA recombination"/>
    <property type="evidence" value="ECO:0007669"/>
    <property type="project" value="UniProtKB-KW"/>
</dbReference>
<dbReference type="PROSITE" id="PS51898">
    <property type="entry name" value="TYR_RECOMBINASE"/>
    <property type="match status" value="1"/>
</dbReference>
<dbReference type="Gene3D" id="1.10.443.10">
    <property type="entry name" value="Intergrase catalytic core"/>
    <property type="match status" value="1"/>
</dbReference>
<dbReference type="InterPro" id="IPR013762">
    <property type="entry name" value="Integrase-like_cat_sf"/>
</dbReference>
<sequence length="268" mass="31371">MRLIQRLLDTEDWTYTQKYRVKSILNVFFDYAIDQGFIENNPARKAKLPRKKQSLEQIKNAKDKYLEPKEYKEILKELYRKDITLRYALACEFMILNGCRLGELAGLTLDKYHKDSKTLDIHTTFNRYIPDDDGPKTFASFRTTHLTKREIEILDKMIELNQISEKTDLNWHKSARIFVTNTGKPIHSSILSKSLQRANERLKKPIPKHLSPHIFRHTTISILAENKIPLKTIMDRVGHSDSDVTTSIYTHVTKNMKDEAINVLDRVL</sequence>
<dbReference type="PANTHER" id="PTHR30349">
    <property type="entry name" value="PHAGE INTEGRASE-RELATED"/>
    <property type="match status" value="1"/>
</dbReference>
<feature type="domain" description="Tyr recombinase" evidence="4">
    <location>
        <begin position="61"/>
        <end position="262"/>
    </location>
</feature>
<gene>
    <name evidence="5" type="ORF">D7D53_04060</name>
</gene>